<dbReference type="Proteomes" id="UP000887579">
    <property type="component" value="Unplaced"/>
</dbReference>
<evidence type="ECO:0000313" key="2">
    <source>
        <dbReference type="WBParaSite" id="ES5_v2.g20517.t1"/>
    </source>
</evidence>
<protein>
    <submittedName>
        <fullName evidence="2">Uncharacterized protein</fullName>
    </submittedName>
</protein>
<organism evidence="1 2">
    <name type="scientific">Panagrolaimus sp. ES5</name>
    <dbReference type="NCBI Taxonomy" id="591445"/>
    <lineage>
        <taxon>Eukaryota</taxon>
        <taxon>Metazoa</taxon>
        <taxon>Ecdysozoa</taxon>
        <taxon>Nematoda</taxon>
        <taxon>Chromadorea</taxon>
        <taxon>Rhabditida</taxon>
        <taxon>Tylenchina</taxon>
        <taxon>Panagrolaimomorpha</taxon>
        <taxon>Panagrolaimoidea</taxon>
        <taxon>Panagrolaimidae</taxon>
        <taxon>Panagrolaimus</taxon>
    </lineage>
</organism>
<dbReference type="WBParaSite" id="ES5_v2.g20517.t1">
    <property type="protein sequence ID" value="ES5_v2.g20517.t1"/>
    <property type="gene ID" value="ES5_v2.g20517"/>
</dbReference>
<sequence>MCYLNTVAQPPYRAASSNSISPIRAAAGENADQDATLRSPQWNVSRIPFARSTPRGPAPYRNNYVSEETEWSFVGNRSPGPSNEQIATQFFGHRPPGPSNDQFATELTGNRPPGPSNDQFATHLTGNRPPGPSNVQNVHMLGENQHPLPGLEESLEDSILNISTLPAVFNAALGIYGQKKLKKLQRAKAAMTQQHSSEAYGQRHPQQYHRSAQPPVKLEESLEDSVLNITSLPAVFNAALGIYGQKKLMKLQRAKAAMTQQHSSEAYGQRHPPQYHRSAQPPYQQAASQRLQAGYRPMHLNASAQVGMNLNDFSHPQMPSGSGNDGETNSSLYVTANDITPNPLFPPVDPRPPQ</sequence>
<evidence type="ECO:0000313" key="1">
    <source>
        <dbReference type="Proteomes" id="UP000887579"/>
    </source>
</evidence>
<name>A0AC34FTA8_9BILA</name>
<accession>A0AC34FTA8</accession>
<reference evidence="2" key="1">
    <citation type="submission" date="2022-11" db="UniProtKB">
        <authorList>
            <consortium name="WormBaseParasite"/>
        </authorList>
    </citation>
    <scope>IDENTIFICATION</scope>
</reference>
<proteinExistence type="predicted"/>